<feature type="domain" description="Acyl-CoA thioesterase 2 C-terminal" evidence="4">
    <location>
        <begin position="259"/>
        <end position="313"/>
    </location>
</feature>
<dbReference type="EMBL" id="JAVRRD010000004">
    <property type="protein sequence ID" value="KAK5060085.1"/>
    <property type="molecule type" value="Genomic_DNA"/>
</dbReference>
<keyword evidence="2" id="KW-0378">Hydrolase</keyword>
<protein>
    <recommendedName>
        <fullName evidence="8">Acyl-CoA thioesterase II</fullName>
    </recommendedName>
</protein>
<evidence type="ECO:0000256" key="1">
    <source>
        <dbReference type="ARBA" id="ARBA00006538"/>
    </source>
</evidence>
<proteinExistence type="inferred from homology"/>
<dbReference type="PANTHER" id="PTHR11066">
    <property type="entry name" value="ACYL-COA THIOESTERASE"/>
    <property type="match status" value="1"/>
</dbReference>
<evidence type="ECO:0000313" key="6">
    <source>
        <dbReference type="EMBL" id="KAK5060085.1"/>
    </source>
</evidence>
<evidence type="ECO:0000313" key="7">
    <source>
        <dbReference type="Proteomes" id="UP001358417"/>
    </source>
</evidence>
<evidence type="ECO:0000259" key="4">
    <source>
        <dbReference type="Pfam" id="PF02551"/>
    </source>
</evidence>
<evidence type="ECO:0000259" key="5">
    <source>
        <dbReference type="Pfam" id="PF13622"/>
    </source>
</evidence>
<evidence type="ECO:0008006" key="8">
    <source>
        <dbReference type="Google" id="ProtNLM"/>
    </source>
</evidence>
<dbReference type="CDD" id="cd03444">
    <property type="entry name" value="Thioesterase_II_repeat1"/>
    <property type="match status" value="1"/>
</dbReference>
<dbReference type="InterPro" id="IPR029069">
    <property type="entry name" value="HotDog_dom_sf"/>
</dbReference>
<dbReference type="InterPro" id="IPR025652">
    <property type="entry name" value="TesB_C"/>
</dbReference>
<dbReference type="Pfam" id="PF13622">
    <property type="entry name" value="4HBT_3"/>
    <property type="match status" value="1"/>
</dbReference>
<comment type="similarity">
    <text evidence="1">Belongs to the C/M/P thioester hydrolase family.</text>
</comment>
<dbReference type="InterPro" id="IPR049449">
    <property type="entry name" value="TesB_ACOT8-like_N"/>
</dbReference>
<feature type="region of interest" description="Disordered" evidence="3">
    <location>
        <begin position="367"/>
        <end position="398"/>
    </location>
</feature>
<dbReference type="PANTHER" id="PTHR11066:SF64">
    <property type="entry name" value="ACYL-COA THIOESTERASE (AFU_ORTHOLOGUE AFUA_1G12060)"/>
    <property type="match status" value="1"/>
</dbReference>
<evidence type="ECO:0000256" key="2">
    <source>
        <dbReference type="ARBA" id="ARBA00022801"/>
    </source>
</evidence>
<comment type="caution">
    <text evidence="6">The sequence shown here is derived from an EMBL/GenBank/DDBJ whole genome shotgun (WGS) entry which is preliminary data.</text>
</comment>
<dbReference type="Gene3D" id="2.40.160.210">
    <property type="entry name" value="Acyl-CoA thioesterase, double hotdog domain"/>
    <property type="match status" value="1"/>
</dbReference>
<reference evidence="6 7" key="1">
    <citation type="submission" date="2023-08" db="EMBL/GenBank/DDBJ databases">
        <title>Black Yeasts Isolated from many extreme environments.</title>
        <authorList>
            <person name="Coleine C."/>
            <person name="Stajich J.E."/>
            <person name="Selbmann L."/>
        </authorList>
    </citation>
    <scope>NUCLEOTIDE SEQUENCE [LARGE SCALE GENOMIC DNA]</scope>
    <source>
        <strain evidence="6 7">CCFEE 5792</strain>
    </source>
</reference>
<dbReference type="GO" id="GO:0009062">
    <property type="term" value="P:fatty acid catabolic process"/>
    <property type="evidence" value="ECO:0007669"/>
    <property type="project" value="TreeGrafter"/>
</dbReference>
<feature type="domain" description="Acyl-CoA thioesterase-like N-terminal HotDog" evidence="5">
    <location>
        <begin position="37"/>
        <end position="136"/>
    </location>
</feature>
<dbReference type="CDD" id="cd03445">
    <property type="entry name" value="Thioesterase_II_repeat2"/>
    <property type="match status" value="1"/>
</dbReference>
<accession>A0AAV9NMD8</accession>
<sequence>MTRKFDTTLGKKPISWKRLMALKALGDDQFESLTPAWPPAPHKRTFGGHVYSQAVCAAGQTVDHGFVVHVQTDLSVILQQVTGHFILPGAIDTPFIYRVRRIRDGGNYCLRSVDVFQESEAAAFGKTPCFVTTISFKRPETGSGKWKDYNHQSLPRDHIATTYRSVLSGKACEDHPLAPGADALWWEEEEQEAWSRAAAAFPGVETRKVDMCKYNGEVEEGGDKDGEGATRWRQLILYRIILDDDDENMNATTTGVHKASQPIDLNLHAAAHLYASDRNSLFLIQHAAGFQRIRTNMASLSHTVIFHQPADSLRMVDDQGKPKWFVQESWTTFSADKRGCHNSYLWDFDQGVVLATTIQDGMMRFPNADVGEGQKSISSTTPPSAEGTEPLEAARSKL</sequence>
<organism evidence="6 7">
    <name type="scientific">Exophiala bonariae</name>
    <dbReference type="NCBI Taxonomy" id="1690606"/>
    <lineage>
        <taxon>Eukaryota</taxon>
        <taxon>Fungi</taxon>
        <taxon>Dikarya</taxon>
        <taxon>Ascomycota</taxon>
        <taxon>Pezizomycotina</taxon>
        <taxon>Eurotiomycetes</taxon>
        <taxon>Chaetothyriomycetidae</taxon>
        <taxon>Chaetothyriales</taxon>
        <taxon>Herpotrichiellaceae</taxon>
        <taxon>Exophiala</taxon>
    </lineage>
</organism>
<dbReference type="InterPro" id="IPR003703">
    <property type="entry name" value="Acyl_CoA_thio"/>
</dbReference>
<dbReference type="GO" id="GO:0006637">
    <property type="term" value="P:acyl-CoA metabolic process"/>
    <property type="evidence" value="ECO:0007669"/>
    <property type="project" value="InterPro"/>
</dbReference>
<evidence type="ECO:0000256" key="3">
    <source>
        <dbReference type="SAM" id="MobiDB-lite"/>
    </source>
</evidence>
<dbReference type="Proteomes" id="UP001358417">
    <property type="component" value="Unassembled WGS sequence"/>
</dbReference>
<dbReference type="Pfam" id="PF02551">
    <property type="entry name" value="Acyl_CoA_thio"/>
    <property type="match status" value="1"/>
</dbReference>
<name>A0AAV9NMD8_9EURO</name>
<dbReference type="SUPFAM" id="SSF54637">
    <property type="entry name" value="Thioesterase/thiol ester dehydrase-isomerase"/>
    <property type="match status" value="2"/>
</dbReference>
<dbReference type="InterPro" id="IPR042171">
    <property type="entry name" value="Acyl-CoA_hotdog"/>
</dbReference>
<dbReference type="AlphaFoldDB" id="A0AAV9NMD8"/>
<dbReference type="GO" id="GO:0005782">
    <property type="term" value="C:peroxisomal matrix"/>
    <property type="evidence" value="ECO:0007669"/>
    <property type="project" value="TreeGrafter"/>
</dbReference>
<dbReference type="RefSeq" id="XP_064709906.1">
    <property type="nucleotide sequence ID" value="XM_064853507.1"/>
</dbReference>
<dbReference type="GO" id="GO:0047617">
    <property type="term" value="F:fatty acyl-CoA hydrolase activity"/>
    <property type="evidence" value="ECO:0007669"/>
    <property type="project" value="InterPro"/>
</dbReference>
<dbReference type="GeneID" id="89978127"/>
<keyword evidence="7" id="KW-1185">Reference proteome</keyword>
<gene>
    <name evidence="6" type="ORF">LTR84_009969</name>
</gene>